<keyword evidence="4 9" id="KW-0997">Cell inner membrane</keyword>
<feature type="transmembrane region" description="Helical" evidence="9">
    <location>
        <begin position="38"/>
        <end position="60"/>
    </location>
</feature>
<evidence type="ECO:0000259" key="10">
    <source>
        <dbReference type="Pfam" id="PF04290"/>
    </source>
</evidence>
<keyword evidence="7 9" id="KW-0472">Membrane</keyword>
<evidence type="ECO:0000313" key="12">
    <source>
        <dbReference type="Proteomes" id="UP001199659"/>
    </source>
</evidence>
<protein>
    <recommendedName>
        <fullName evidence="9">TRAP transporter small permease protein</fullName>
    </recommendedName>
</protein>
<reference evidence="11 12" key="1">
    <citation type="journal article" date="2022" name="Int. J. Syst. Evol. Microbiol.">
        <title>Pseudocitrobacter corydidari sp. nov., isolated from the Asian emerald cockroach Corydidarum magnifica.</title>
        <authorList>
            <person name="Guzman J."/>
            <person name="Poehlein A."/>
            <person name="Glaeser S.P."/>
            <person name="Schwengers O."/>
            <person name="Blom J."/>
            <person name="Hollensteiner J."/>
            <person name="Kampfer P."/>
            <person name="Vilcinskas A."/>
        </authorList>
    </citation>
    <scope>NUCLEOTIDE SEQUENCE [LARGE SCALE GENOMIC DNA]</scope>
    <source>
        <strain evidence="11">G163CM</strain>
    </source>
</reference>
<dbReference type="InterPro" id="IPR007387">
    <property type="entry name" value="TRAP_DctQ"/>
</dbReference>
<evidence type="ECO:0000256" key="4">
    <source>
        <dbReference type="ARBA" id="ARBA00022519"/>
    </source>
</evidence>
<keyword evidence="2 9" id="KW-0813">Transport</keyword>
<evidence type="ECO:0000256" key="1">
    <source>
        <dbReference type="ARBA" id="ARBA00004429"/>
    </source>
</evidence>
<dbReference type="PANTHER" id="PTHR35011:SF2">
    <property type="entry name" value="2,3-DIKETO-L-GULONATE TRAP TRANSPORTER SMALL PERMEASE PROTEIN YIAM"/>
    <property type="match status" value="1"/>
</dbReference>
<keyword evidence="6 9" id="KW-1133">Transmembrane helix</keyword>
<keyword evidence="12" id="KW-1185">Reference proteome</keyword>
<feature type="domain" description="Tripartite ATP-independent periplasmic transporters DctQ component" evidence="10">
    <location>
        <begin position="19"/>
        <end position="145"/>
    </location>
</feature>
<comment type="function">
    <text evidence="9">Part of the tripartite ATP-independent periplasmic (TRAP) transport system.</text>
</comment>
<evidence type="ECO:0000256" key="7">
    <source>
        <dbReference type="ARBA" id="ARBA00023136"/>
    </source>
</evidence>
<dbReference type="PANTHER" id="PTHR35011">
    <property type="entry name" value="2,3-DIKETO-L-GULONATE TRAP TRANSPORTER SMALL PERMEASE PROTEIN YIAM"/>
    <property type="match status" value="1"/>
</dbReference>
<comment type="subcellular location">
    <subcellularLocation>
        <location evidence="1 9">Cell inner membrane</location>
        <topology evidence="1 9">Multi-pass membrane protein</topology>
    </subcellularLocation>
</comment>
<evidence type="ECO:0000256" key="8">
    <source>
        <dbReference type="ARBA" id="ARBA00038436"/>
    </source>
</evidence>
<feature type="transmembrane region" description="Helical" evidence="9">
    <location>
        <begin position="12"/>
        <end position="32"/>
    </location>
</feature>
<evidence type="ECO:0000256" key="6">
    <source>
        <dbReference type="ARBA" id="ARBA00022989"/>
    </source>
</evidence>
<dbReference type="Proteomes" id="UP001199659">
    <property type="component" value="Chromosome"/>
</dbReference>
<dbReference type="Pfam" id="PF04290">
    <property type="entry name" value="DctQ"/>
    <property type="match status" value="1"/>
</dbReference>
<comment type="subunit">
    <text evidence="9">The complex comprises the extracytoplasmic solute receptor protein and the two transmembrane proteins.</text>
</comment>
<gene>
    <name evidence="11" type="ORF">G163CM_12740</name>
</gene>
<dbReference type="RefSeq" id="WP_231827294.1">
    <property type="nucleotide sequence ID" value="NZ_CP087880.1"/>
</dbReference>
<evidence type="ECO:0000256" key="2">
    <source>
        <dbReference type="ARBA" id="ARBA00022448"/>
    </source>
</evidence>
<comment type="similarity">
    <text evidence="8 9">Belongs to the TRAP transporter small permease family.</text>
</comment>
<keyword evidence="3" id="KW-1003">Cell membrane</keyword>
<proteinExistence type="inferred from homology"/>
<feature type="transmembrane region" description="Helical" evidence="9">
    <location>
        <begin position="81"/>
        <end position="102"/>
    </location>
</feature>
<organism evidence="11 12">
    <name type="scientific">Pseudocitrobacter corydidari</name>
    <dbReference type="NCBI Taxonomy" id="2891570"/>
    <lineage>
        <taxon>Bacteria</taxon>
        <taxon>Pseudomonadati</taxon>
        <taxon>Pseudomonadota</taxon>
        <taxon>Gammaproteobacteria</taxon>
        <taxon>Enterobacterales</taxon>
        <taxon>Enterobacteriaceae</taxon>
        <taxon>Pseudocitrobacter</taxon>
    </lineage>
</organism>
<keyword evidence="5 9" id="KW-0812">Transmembrane</keyword>
<dbReference type="EMBL" id="CP087880">
    <property type="protein sequence ID" value="UGS40576.1"/>
    <property type="molecule type" value="Genomic_DNA"/>
</dbReference>
<feature type="transmembrane region" description="Helical" evidence="9">
    <location>
        <begin position="122"/>
        <end position="143"/>
    </location>
</feature>
<dbReference type="InterPro" id="IPR055348">
    <property type="entry name" value="DctQ"/>
</dbReference>
<sequence>MNLLREFELAAARIGLVAIVLIILAGGVARAIGHPIIWSLEIAMVLFAWVSIFAIDYGFQSRRHIGIDALVNLFPQRMKRACLWFNELLILGFLLCGVWYGFNFTWTTHHQVLPVTELSLAWLNSAVPTGCLLMVVTSVSFLISGCREEEKSKPDMEDVCL</sequence>
<evidence type="ECO:0000256" key="5">
    <source>
        <dbReference type="ARBA" id="ARBA00022692"/>
    </source>
</evidence>
<name>A0ABY3S1M0_9ENTR</name>
<evidence type="ECO:0000256" key="3">
    <source>
        <dbReference type="ARBA" id="ARBA00022475"/>
    </source>
</evidence>
<accession>A0ABY3S1M0</accession>
<evidence type="ECO:0000313" key="11">
    <source>
        <dbReference type="EMBL" id="UGS40576.1"/>
    </source>
</evidence>
<evidence type="ECO:0000256" key="9">
    <source>
        <dbReference type="RuleBase" id="RU369079"/>
    </source>
</evidence>